<dbReference type="SUPFAM" id="SSF51197">
    <property type="entry name" value="Clavaminate synthase-like"/>
    <property type="match status" value="1"/>
</dbReference>
<dbReference type="Gene3D" id="3.30.70.330">
    <property type="match status" value="1"/>
</dbReference>
<dbReference type="OMA" id="RNVNTRH"/>
<dbReference type="InParanoid" id="D8QVJ0"/>
<dbReference type="OrthoDB" id="271595at2759"/>
<comment type="similarity">
    <text evidence="1">Belongs to the alkB family.</text>
</comment>
<dbReference type="SMR" id="D8QVJ0"/>
<accession>D8QVJ0</accession>
<evidence type="ECO:0000259" key="2">
    <source>
        <dbReference type="PROSITE" id="PS51471"/>
    </source>
</evidence>
<proteinExistence type="inferred from homology"/>
<dbReference type="InterPro" id="IPR012677">
    <property type="entry name" value="Nucleotide-bd_a/b_plait_sf"/>
</dbReference>
<dbReference type="InterPro" id="IPR005123">
    <property type="entry name" value="Oxoglu/Fe-dep_dioxygenase_dom"/>
</dbReference>
<dbReference type="PANTHER" id="PTHR12463">
    <property type="entry name" value="OXYGENASE-RELATED"/>
    <property type="match status" value="1"/>
</dbReference>
<dbReference type="AlphaFoldDB" id="D8QVJ0"/>
<feature type="non-terminal residue" evidence="3">
    <location>
        <position position="315"/>
    </location>
</feature>
<dbReference type="InterPro" id="IPR035979">
    <property type="entry name" value="RBD_domain_sf"/>
</dbReference>
<organism evidence="4">
    <name type="scientific">Selaginella moellendorffii</name>
    <name type="common">Spikemoss</name>
    <dbReference type="NCBI Taxonomy" id="88036"/>
    <lineage>
        <taxon>Eukaryota</taxon>
        <taxon>Viridiplantae</taxon>
        <taxon>Streptophyta</taxon>
        <taxon>Embryophyta</taxon>
        <taxon>Tracheophyta</taxon>
        <taxon>Lycopodiopsida</taxon>
        <taxon>Selaginellales</taxon>
        <taxon>Selaginellaceae</taxon>
        <taxon>Selaginella</taxon>
    </lineage>
</organism>
<dbReference type="Proteomes" id="UP000001514">
    <property type="component" value="Unassembled WGS sequence"/>
</dbReference>
<dbReference type="InterPro" id="IPR032857">
    <property type="entry name" value="ALKBH4"/>
</dbReference>
<dbReference type="PANTHER" id="PTHR12463:SF1">
    <property type="entry name" value="2-OXOGLUTARATE AND FE-DEPENDENT OXYGENASE FAMILY PROTEIN"/>
    <property type="match status" value="1"/>
</dbReference>
<evidence type="ECO:0000313" key="3">
    <source>
        <dbReference type="EMBL" id="EFJ36068.1"/>
    </source>
</evidence>
<dbReference type="EMBL" id="GL377567">
    <property type="protein sequence ID" value="EFJ36068.1"/>
    <property type="molecule type" value="Genomic_DNA"/>
</dbReference>
<sequence length="315" mass="35380">MEGFARAVGATRHLYVANCLGIALESVKAAFSEFGPVLDACAADSSKARVIVSFEREADAAAARDAWNRQCCGALGERALVIEFAVPRERIKLVEVPVSTSAQELGIPGLSLLTEFISSREEERLLQEVDARPWQALAKRRVQHYGYEFLYNARNVDTSKFLGEFPDFLQPLLEKISSIAELQETSEATFPFDQLTVNEYPRGVGLSPHIDTHSAFQGSIISLSLAGPCVMEFRKYASEGVSPEFERKALFLPQRSLLILSGESRYGWHHYIPHHKFDLVSGQSVPRESRRVSYTFRKVRHGPCRCNFRQYCDSQ</sequence>
<protein>
    <recommendedName>
        <fullName evidence="2">Fe2OG dioxygenase domain-containing protein</fullName>
    </recommendedName>
</protein>
<dbReference type="Gramene" id="EFJ36068">
    <property type="protein sequence ID" value="EFJ36068"/>
    <property type="gene ID" value="SELMODRAFT_78643"/>
</dbReference>
<reference evidence="3 4" key="1">
    <citation type="journal article" date="2011" name="Science">
        <title>The Selaginella genome identifies genetic changes associated with the evolution of vascular plants.</title>
        <authorList>
            <person name="Banks J.A."/>
            <person name="Nishiyama T."/>
            <person name="Hasebe M."/>
            <person name="Bowman J.L."/>
            <person name="Gribskov M."/>
            <person name="dePamphilis C."/>
            <person name="Albert V.A."/>
            <person name="Aono N."/>
            <person name="Aoyama T."/>
            <person name="Ambrose B.A."/>
            <person name="Ashton N.W."/>
            <person name="Axtell M.J."/>
            <person name="Barker E."/>
            <person name="Barker M.S."/>
            <person name="Bennetzen J.L."/>
            <person name="Bonawitz N.D."/>
            <person name="Chapple C."/>
            <person name="Cheng C."/>
            <person name="Correa L.G."/>
            <person name="Dacre M."/>
            <person name="DeBarry J."/>
            <person name="Dreyer I."/>
            <person name="Elias M."/>
            <person name="Engstrom E.M."/>
            <person name="Estelle M."/>
            <person name="Feng L."/>
            <person name="Finet C."/>
            <person name="Floyd S.K."/>
            <person name="Frommer W.B."/>
            <person name="Fujita T."/>
            <person name="Gramzow L."/>
            <person name="Gutensohn M."/>
            <person name="Harholt J."/>
            <person name="Hattori M."/>
            <person name="Heyl A."/>
            <person name="Hirai T."/>
            <person name="Hiwatashi Y."/>
            <person name="Ishikawa M."/>
            <person name="Iwata M."/>
            <person name="Karol K.G."/>
            <person name="Koehler B."/>
            <person name="Kolukisaoglu U."/>
            <person name="Kubo M."/>
            <person name="Kurata T."/>
            <person name="Lalonde S."/>
            <person name="Li K."/>
            <person name="Li Y."/>
            <person name="Litt A."/>
            <person name="Lyons E."/>
            <person name="Manning G."/>
            <person name="Maruyama T."/>
            <person name="Michael T.P."/>
            <person name="Mikami K."/>
            <person name="Miyazaki S."/>
            <person name="Morinaga S."/>
            <person name="Murata T."/>
            <person name="Mueller-Roeber B."/>
            <person name="Nelson D.R."/>
            <person name="Obara M."/>
            <person name="Oguri Y."/>
            <person name="Olmstead R.G."/>
            <person name="Onodera N."/>
            <person name="Petersen B.L."/>
            <person name="Pils B."/>
            <person name="Prigge M."/>
            <person name="Rensing S.A."/>
            <person name="Riano-Pachon D.M."/>
            <person name="Roberts A.W."/>
            <person name="Sato Y."/>
            <person name="Scheller H.V."/>
            <person name="Schulz B."/>
            <person name="Schulz C."/>
            <person name="Shakirov E.V."/>
            <person name="Shibagaki N."/>
            <person name="Shinohara N."/>
            <person name="Shippen D.E."/>
            <person name="Soerensen I."/>
            <person name="Sotooka R."/>
            <person name="Sugimoto N."/>
            <person name="Sugita M."/>
            <person name="Sumikawa N."/>
            <person name="Tanurdzic M."/>
            <person name="Theissen G."/>
            <person name="Ulvskov P."/>
            <person name="Wakazuki S."/>
            <person name="Weng J.K."/>
            <person name="Willats W.W."/>
            <person name="Wipf D."/>
            <person name="Wolf P.G."/>
            <person name="Yang L."/>
            <person name="Zimmer A.D."/>
            <person name="Zhu Q."/>
            <person name="Mitros T."/>
            <person name="Hellsten U."/>
            <person name="Loque D."/>
            <person name="Otillar R."/>
            <person name="Salamov A."/>
            <person name="Schmutz J."/>
            <person name="Shapiro H."/>
            <person name="Lindquist E."/>
            <person name="Lucas S."/>
            <person name="Rokhsar D."/>
            <person name="Grigoriev I.V."/>
        </authorList>
    </citation>
    <scope>NUCLEOTIDE SEQUENCE [LARGE SCALE GENOMIC DNA]</scope>
</reference>
<feature type="domain" description="Fe2OG dioxygenase" evidence="2">
    <location>
        <begin position="191"/>
        <end position="300"/>
    </location>
</feature>
<gene>
    <name evidence="3" type="ORF">SELMODRAFT_78643</name>
</gene>
<dbReference type="Gene3D" id="2.60.120.590">
    <property type="entry name" value="Alpha-ketoglutarate-dependent dioxygenase AlkB-like"/>
    <property type="match status" value="1"/>
</dbReference>
<dbReference type="InterPro" id="IPR027450">
    <property type="entry name" value="AlkB-like"/>
</dbReference>
<dbReference type="Pfam" id="PF13532">
    <property type="entry name" value="2OG-FeII_Oxy_2"/>
    <property type="match status" value="1"/>
</dbReference>
<keyword evidence="4" id="KW-1185">Reference proteome</keyword>
<dbReference type="GO" id="GO:0003676">
    <property type="term" value="F:nucleic acid binding"/>
    <property type="evidence" value="ECO:0007669"/>
    <property type="project" value="InterPro"/>
</dbReference>
<dbReference type="SUPFAM" id="SSF54928">
    <property type="entry name" value="RNA-binding domain, RBD"/>
    <property type="match status" value="1"/>
</dbReference>
<dbReference type="FunFam" id="2.60.120.590:FF:000018">
    <property type="entry name" value="ALKylated DNA repair protein AlkB homolog"/>
    <property type="match status" value="1"/>
</dbReference>
<dbReference type="PROSITE" id="PS51471">
    <property type="entry name" value="FE2OG_OXY"/>
    <property type="match status" value="1"/>
</dbReference>
<name>D8QVJ0_SELML</name>
<dbReference type="HOGENOM" id="CLU_052246_0_0_1"/>
<evidence type="ECO:0000256" key="1">
    <source>
        <dbReference type="ARBA" id="ARBA00007879"/>
    </source>
</evidence>
<dbReference type="KEGG" id="smo:SELMODRAFT_78643"/>
<evidence type="ECO:0000313" key="4">
    <source>
        <dbReference type="Proteomes" id="UP000001514"/>
    </source>
</evidence>
<dbReference type="GO" id="GO:0070988">
    <property type="term" value="P:demethylation"/>
    <property type="evidence" value="ECO:0007669"/>
    <property type="project" value="InterPro"/>
</dbReference>
<dbReference type="eggNOG" id="KOG4176">
    <property type="taxonomic scope" value="Eukaryota"/>
</dbReference>
<dbReference type="InterPro" id="IPR037151">
    <property type="entry name" value="AlkB-like_sf"/>
</dbReference>
<dbReference type="FunCoup" id="D8QVJ0">
    <property type="interactions" value="3796"/>
</dbReference>
<dbReference type="STRING" id="88036.D8QVJ0"/>